<reference evidence="5" key="3">
    <citation type="journal article" date="2021" name="Int. J. Parasitol.">
        <title>Comparative analysis of gene expression between Babesia bovis blood stages and kinetes allowed by improved genome annotation.</title>
        <authorList>
            <person name="Ueti M.W."/>
            <person name="Johnson W.C."/>
            <person name="Kappmeyer L.S."/>
            <person name="Herndon D.R."/>
            <person name="Mousel M.R."/>
            <person name="Reif K.E."/>
            <person name="Taus N.S."/>
            <person name="Ifeonu O.O."/>
            <person name="Silva J.C."/>
            <person name="Suarez C.E."/>
            <person name="Brayton K.A."/>
        </authorList>
    </citation>
    <scope>NUCLEOTIDE SEQUENCE [LARGE SCALE GENOMIC DNA]</scope>
</reference>
<dbReference type="CDD" id="cd00201">
    <property type="entry name" value="WW"/>
    <property type="match status" value="1"/>
</dbReference>
<dbReference type="GO" id="GO:0003712">
    <property type="term" value="F:transcription coregulator activity"/>
    <property type="evidence" value="ECO:0007669"/>
    <property type="project" value="TreeGrafter"/>
</dbReference>
<dbReference type="InterPro" id="IPR001202">
    <property type="entry name" value="WW_dom"/>
</dbReference>
<dbReference type="InterPro" id="IPR045148">
    <property type="entry name" value="TCRG1-like"/>
</dbReference>
<accession>A7AVS9</accession>
<gene>
    <name evidence="4" type="ORF">BBOV_IV003090</name>
</gene>
<dbReference type="STRING" id="5865.A7AVS9"/>
<keyword evidence="5" id="KW-1185">Reference proteome</keyword>
<dbReference type="VEuPathDB" id="PiroplasmaDB:BBOV_IV003090"/>
<dbReference type="AlphaFoldDB" id="A7AVS9"/>
<feature type="region of interest" description="Disordered" evidence="2">
    <location>
        <begin position="140"/>
        <end position="173"/>
    </location>
</feature>
<dbReference type="InterPro" id="IPR002713">
    <property type="entry name" value="FF_domain"/>
</dbReference>
<proteinExistence type="predicted"/>
<dbReference type="GO" id="GO:0070063">
    <property type="term" value="F:RNA polymerase binding"/>
    <property type="evidence" value="ECO:0007669"/>
    <property type="project" value="InterPro"/>
</dbReference>
<name>A7AVS9_BABBO</name>
<dbReference type="GO" id="GO:0005634">
    <property type="term" value="C:nucleus"/>
    <property type="evidence" value="ECO:0007669"/>
    <property type="project" value="TreeGrafter"/>
</dbReference>
<dbReference type="PROSITE" id="PS50020">
    <property type="entry name" value="WW_DOMAIN_2"/>
    <property type="match status" value="1"/>
</dbReference>
<feature type="domain" description="WW" evidence="3">
    <location>
        <begin position="18"/>
        <end position="45"/>
    </location>
</feature>
<keyword evidence="1" id="KW-0677">Repeat</keyword>
<dbReference type="SUPFAM" id="SSF51045">
    <property type="entry name" value="WW domain"/>
    <property type="match status" value="1"/>
</dbReference>
<evidence type="ECO:0000313" key="4">
    <source>
        <dbReference type="EMBL" id="EDO05905.1"/>
    </source>
</evidence>
<dbReference type="SMART" id="SM00456">
    <property type="entry name" value="WW"/>
    <property type="match status" value="1"/>
</dbReference>
<dbReference type="Proteomes" id="UP000002173">
    <property type="component" value="Unassembled WGS sequence"/>
</dbReference>
<protein>
    <recommendedName>
        <fullName evidence="3">WW domain-containing protein</fullName>
    </recommendedName>
</protein>
<dbReference type="InterPro" id="IPR036020">
    <property type="entry name" value="WW_dom_sf"/>
</dbReference>
<dbReference type="eggNOG" id="KOG0155">
    <property type="taxonomic scope" value="Eukaryota"/>
</dbReference>
<dbReference type="InterPro" id="IPR036517">
    <property type="entry name" value="FF_domain_sf"/>
</dbReference>
<dbReference type="PROSITE" id="PS01159">
    <property type="entry name" value="WW_DOMAIN_1"/>
    <property type="match status" value="1"/>
</dbReference>
<evidence type="ECO:0000256" key="2">
    <source>
        <dbReference type="SAM" id="MobiDB-lite"/>
    </source>
</evidence>
<dbReference type="Gene3D" id="1.10.10.440">
    <property type="entry name" value="FF domain"/>
    <property type="match status" value="1"/>
</dbReference>
<reference evidence="5" key="2">
    <citation type="journal article" date="2020" name="Data Brief">
        <title>Transcriptome dataset of Babesia bovis life stages within vertebrate and invertebrate hosts.</title>
        <authorList>
            <person name="Ueti M.W."/>
            <person name="Johnson W.C."/>
            <person name="Kappmeyer L.S."/>
            <person name="Herndon D.R."/>
            <person name="Mousel M.R."/>
            <person name="Reif K.E."/>
            <person name="Taus N.S."/>
            <person name="Ifeonu O.O."/>
            <person name="Silva J.C."/>
            <person name="Suarez C.E."/>
            <person name="Brayton K.A."/>
        </authorList>
    </citation>
    <scope>NUCLEOTIDE SEQUENCE [LARGE SCALE GENOMIC DNA]</scope>
</reference>
<evidence type="ECO:0000256" key="1">
    <source>
        <dbReference type="ARBA" id="ARBA00022737"/>
    </source>
</evidence>
<dbReference type="PANTHER" id="PTHR15377:SF3">
    <property type="entry name" value="WW DOMAIN-CONTAINING PROTEIN"/>
    <property type="match status" value="1"/>
</dbReference>
<dbReference type="InParanoid" id="A7AVS9"/>
<reference evidence="4 5" key="1">
    <citation type="journal article" date="2007" name="PLoS Pathog.">
        <title>Genome sequence of Babesia bovis and comparative analysis of apicomplexan hemoprotozoa.</title>
        <authorList>
            <person name="Brayton K.A."/>
            <person name="Lau A.O.T."/>
            <person name="Herndon D.R."/>
            <person name="Hannick L."/>
            <person name="Kappmeyer L.S."/>
            <person name="Berens S.J."/>
            <person name="Bidwell S.L."/>
            <person name="Brown W.C."/>
            <person name="Crabtree J."/>
            <person name="Fadrosh D."/>
            <person name="Feldblum T."/>
            <person name="Forberger H.A."/>
            <person name="Haas B.J."/>
            <person name="Howell J.M."/>
            <person name="Khouri H."/>
            <person name="Koo H."/>
            <person name="Mann D.J."/>
            <person name="Norimine J."/>
            <person name="Paulsen I.T."/>
            <person name="Radune D."/>
            <person name="Ren Q."/>
            <person name="Smith R.K. Jr."/>
            <person name="Suarez C.E."/>
            <person name="White O."/>
            <person name="Wortman J.R."/>
            <person name="Knowles D.P. Jr."/>
            <person name="McElwain T.F."/>
            <person name="Nene V.M."/>
        </authorList>
    </citation>
    <scope>NUCLEOTIDE SEQUENCE [LARGE SCALE GENOMIC DNA]</scope>
    <source>
        <strain evidence="4">T2Bo</strain>
    </source>
</reference>
<evidence type="ECO:0000259" key="3">
    <source>
        <dbReference type="PROSITE" id="PS50020"/>
    </source>
</evidence>
<dbReference type="SUPFAM" id="SSF81698">
    <property type="entry name" value="FF domain"/>
    <property type="match status" value="1"/>
</dbReference>
<dbReference type="FunCoup" id="A7AVS9">
    <property type="interactions" value="58"/>
</dbReference>
<dbReference type="Gene3D" id="2.20.70.10">
    <property type="match status" value="1"/>
</dbReference>
<dbReference type="Pfam" id="PF01846">
    <property type="entry name" value="FF"/>
    <property type="match status" value="1"/>
</dbReference>
<sequence length="332" mass="38253">MGDIGVPKSWDRLGDTKWYRVETSTKKVYYYNRCTKESRWEMPDIGIPEKPSSDSAGSISADDLNNFKSLIKELNLPASTRFDEALPKLLFDSRFTRIPQPERRRVFQQCQRDIVRESSRSIGEIVKSYGVEVDNSNNAKALPVKRSRGDRLTEPDRPGIESNAQRSRKPRIEVQSRESLAASMAHNAFMSMLHERIRMPFLDGEIVPLDDDLLQGDPRAEGCSAKDRKVLYDKFVSEFLEARLALFDQKLSNIGSEQVSSSLDEKAELLDDFNLLLRQTVCHHDGSLEENLTRIKSQLRNDPRLGVFREERDRLVMQRLSELESEHIKNRH</sequence>
<dbReference type="OMA" id="ESSWYEV"/>
<dbReference type="EMBL" id="AAXT01000004">
    <property type="protein sequence ID" value="EDO05905.1"/>
    <property type="molecule type" value="Genomic_DNA"/>
</dbReference>
<feature type="compositionally biased region" description="Basic and acidic residues" evidence="2">
    <location>
        <begin position="147"/>
        <end position="159"/>
    </location>
</feature>
<organism evidence="4 5">
    <name type="scientific">Babesia bovis</name>
    <dbReference type="NCBI Taxonomy" id="5865"/>
    <lineage>
        <taxon>Eukaryota</taxon>
        <taxon>Sar</taxon>
        <taxon>Alveolata</taxon>
        <taxon>Apicomplexa</taxon>
        <taxon>Aconoidasida</taxon>
        <taxon>Piroplasmida</taxon>
        <taxon>Babesiidae</taxon>
        <taxon>Babesia</taxon>
    </lineage>
</organism>
<evidence type="ECO:0000313" key="5">
    <source>
        <dbReference type="Proteomes" id="UP000002173"/>
    </source>
</evidence>
<dbReference type="PANTHER" id="PTHR15377">
    <property type="entry name" value="TRANSCRIPTION ELONGATION REGULATOR 1"/>
    <property type="match status" value="1"/>
</dbReference>
<comment type="caution">
    <text evidence="4">The sequence shown here is derived from an EMBL/GenBank/DDBJ whole genome shotgun (WGS) entry which is preliminary data.</text>
</comment>